<dbReference type="Proteomes" id="UP000694727">
    <property type="component" value="Unplaced"/>
</dbReference>
<keyword evidence="6" id="KW-0472">Membrane</keyword>
<evidence type="ECO:0000256" key="4">
    <source>
        <dbReference type="ARBA" id="ARBA00022824"/>
    </source>
</evidence>
<evidence type="ECO:0000256" key="2">
    <source>
        <dbReference type="ARBA" id="ARBA00008917"/>
    </source>
</evidence>
<accession>A0A8D0SJS3</accession>
<dbReference type="GO" id="GO:0006950">
    <property type="term" value="P:response to stress"/>
    <property type="evidence" value="ECO:0007669"/>
    <property type="project" value="UniProtKB-ARBA"/>
</dbReference>
<dbReference type="Proteomes" id="UP000694728">
    <property type="component" value="Unplaced"/>
</dbReference>
<dbReference type="InterPro" id="IPR007599">
    <property type="entry name" value="DER1"/>
</dbReference>
<dbReference type="Ensembl" id="ENSSSCT00045023582.1">
    <property type="protein sequence ID" value="ENSSSCP00045016282.1"/>
    <property type="gene ID" value="ENSSSCG00045013813.1"/>
</dbReference>
<comment type="function">
    <text evidence="7">Functional component of endoplasmic reticulum-associated degradation (ERAD) for misfolded lumenal proteins. May act by forming a channel that allows the retrotranslocation of misfolded proteins into the cytosol where they are ubiquitinated and degraded by the proteasome.</text>
</comment>
<dbReference type="Proteomes" id="UP000694570">
    <property type="component" value="Unplaced"/>
</dbReference>
<comment type="similarity">
    <text evidence="2 7">Belongs to the derlin family.</text>
</comment>
<dbReference type="Proteomes" id="UP000694725">
    <property type="component" value="Unplaced"/>
</dbReference>
<evidence type="ECO:0000256" key="7">
    <source>
        <dbReference type="RuleBase" id="RU363059"/>
    </source>
</evidence>
<dbReference type="Ensembl" id="ENSSSCT00035098327.1">
    <property type="protein sequence ID" value="ENSSSCP00035041528.1"/>
    <property type="gene ID" value="ENSSSCG00035072636.1"/>
</dbReference>
<dbReference type="Pfam" id="PF04511">
    <property type="entry name" value="DER1"/>
    <property type="match status" value="1"/>
</dbReference>
<evidence type="ECO:0000256" key="3">
    <source>
        <dbReference type="ARBA" id="ARBA00022692"/>
    </source>
</evidence>
<name>A0A8D0SJS3_PIG</name>
<dbReference type="Ensembl" id="ENSSSCT00065022053.1">
    <property type="protein sequence ID" value="ENSSSCP00065008955.1"/>
    <property type="gene ID" value="ENSSSCG00065016613.1"/>
</dbReference>
<keyword evidence="5" id="KW-1133">Transmembrane helix</keyword>
<comment type="subcellular location">
    <subcellularLocation>
        <location evidence="1 7">Endoplasmic reticulum membrane</location>
        <topology evidence="1 7">Multi-pass membrane protein</topology>
    </subcellularLocation>
</comment>
<dbReference type="Ensembl" id="ENSSSCT00055017350.1">
    <property type="protein sequence ID" value="ENSSSCP00055013717.1"/>
    <property type="gene ID" value="ENSSSCG00055008877.1"/>
</dbReference>
<organism evidence="8 9">
    <name type="scientific">Sus scrofa</name>
    <name type="common">Pig</name>
    <dbReference type="NCBI Taxonomy" id="9823"/>
    <lineage>
        <taxon>Eukaryota</taxon>
        <taxon>Metazoa</taxon>
        <taxon>Chordata</taxon>
        <taxon>Craniata</taxon>
        <taxon>Vertebrata</taxon>
        <taxon>Euteleostomi</taxon>
        <taxon>Mammalia</taxon>
        <taxon>Eutheria</taxon>
        <taxon>Laurasiatheria</taxon>
        <taxon>Artiodactyla</taxon>
        <taxon>Suina</taxon>
        <taxon>Suidae</taxon>
        <taxon>Sus</taxon>
    </lineage>
</organism>
<dbReference type="GO" id="GO:0005789">
    <property type="term" value="C:endoplasmic reticulum membrane"/>
    <property type="evidence" value="ECO:0007669"/>
    <property type="project" value="UniProtKB-SubCell"/>
</dbReference>
<dbReference type="Proteomes" id="UP000694571">
    <property type="component" value="Unplaced"/>
</dbReference>
<proteinExistence type="inferred from homology"/>
<reference evidence="8" key="1">
    <citation type="submission" date="2025-05" db="UniProtKB">
        <authorList>
            <consortium name="Ensembl"/>
        </authorList>
    </citation>
    <scope>IDENTIFICATION</scope>
</reference>
<dbReference type="Ensembl" id="ENSSSCT00025069035.1">
    <property type="protein sequence ID" value="ENSSSCP00025029733.1"/>
    <property type="gene ID" value="ENSSSCG00025050511.1"/>
</dbReference>
<evidence type="ECO:0000313" key="9">
    <source>
        <dbReference type="Proteomes" id="UP000694727"/>
    </source>
</evidence>
<keyword evidence="4 7" id="KW-0256">Endoplasmic reticulum</keyword>
<evidence type="ECO:0000256" key="6">
    <source>
        <dbReference type="ARBA" id="ARBA00023136"/>
    </source>
</evidence>
<dbReference type="PANTHER" id="PTHR11009">
    <property type="entry name" value="DER1-LIKE PROTEIN, DERLIN"/>
    <property type="match status" value="1"/>
</dbReference>
<dbReference type="Ensembl" id="ENSSSCT00030104734.1">
    <property type="protein sequence ID" value="ENSSSCP00030048610.1"/>
    <property type="gene ID" value="ENSSSCG00030074603.1"/>
</dbReference>
<dbReference type="Ensembl" id="ENSSSCT00050026483.1">
    <property type="protein sequence ID" value="ENSSSCP00050010961.1"/>
    <property type="gene ID" value="ENSSSCG00050019618.1"/>
</dbReference>
<evidence type="ECO:0000256" key="1">
    <source>
        <dbReference type="ARBA" id="ARBA00004477"/>
    </source>
</evidence>
<evidence type="ECO:0000313" key="8">
    <source>
        <dbReference type="Ensembl" id="ENSSSCP00025029733.1"/>
    </source>
</evidence>
<dbReference type="Proteomes" id="UP000694720">
    <property type="component" value="Unplaced"/>
</dbReference>
<sequence>MAWQGLAAEFLQVPAVTRTYTTACVLTTAAVQLEFLSPFQLYFNPHLVFRKFQVKPPRPLTPALPAPPAPRLTLCRPTGLEARHQLPLFRAPGIQLLLQHALRVPLLPNARGGLLPRPHSRLCLHVSLRGRSYDPAGAPGQPLLPGAGPHSHAGVRVEPSKPPGEGQLLWPPHLPGTIPALGAHGLLTAAGQLDPCGPAGDRRGPHLLLPGGCLPQPAWRQEAAADPQLPEAAPGCPRGGPQLPASPGGTARTLAAMTPPRARATRINRKICSLFTHSSGSPRLPTPFFQCWAGAAGLQPGPLSLVQVQVVGWRPREGQKPAQGCPAEIWSLKSQWQGQD</sequence>
<dbReference type="Ensembl" id="ENSSSCT00040084264.1">
    <property type="protein sequence ID" value="ENSSSCP00040036743.1"/>
    <property type="gene ID" value="ENSSSCG00040061871.1"/>
</dbReference>
<protein>
    <recommendedName>
        <fullName evidence="7">Derlin</fullName>
    </recommendedName>
</protein>
<dbReference type="AlphaFoldDB" id="A0A8D0SJS3"/>
<evidence type="ECO:0000256" key="5">
    <source>
        <dbReference type="ARBA" id="ARBA00022989"/>
    </source>
</evidence>
<dbReference type="Proteomes" id="UP000694723">
    <property type="component" value="Unplaced"/>
</dbReference>
<dbReference type="Proteomes" id="UP000694724">
    <property type="component" value="Unplaced"/>
</dbReference>
<dbReference type="Proteomes" id="UP000694722">
    <property type="component" value="Unplaced"/>
</dbReference>
<keyword evidence="3" id="KW-0812">Transmembrane</keyword>
<dbReference type="Ensembl" id="ENSSSCT00060053706.1">
    <property type="protein sequence ID" value="ENSSSCP00060022879.1"/>
    <property type="gene ID" value="ENSSSCG00060039679.1"/>
</dbReference>